<comment type="cofactor">
    <cofactor evidence="1">
        <name>pantetheine 4'-phosphate</name>
        <dbReference type="ChEBI" id="CHEBI:47942"/>
    </cofactor>
</comment>
<comment type="similarity">
    <text evidence="2">Belongs to the ATP-dependent AMP-binding enzyme family.</text>
</comment>
<evidence type="ECO:0000256" key="3">
    <source>
        <dbReference type="ARBA" id="ARBA00022450"/>
    </source>
</evidence>
<evidence type="ECO:0000256" key="4">
    <source>
        <dbReference type="ARBA" id="ARBA00022553"/>
    </source>
</evidence>
<sequence>HELQISLQELLAHCVAQERMELTPSDLLQPGFTQEELDALMQRSEALGEIEDVYALTPMQQGMLFHSRLDPQAGTYVNQIHLTLQGELQPAAFEQSWQAIVQRHAVLRTSIDSEWRNEPLQVVYRKRPFTIAYRDLSMYDAGEQAASIVQWKSDDRKQGFAVASESLMRVSVLRTGEQTHEVLWSFHHLLMDGWCLPLVMEEVLGIYNALRAGEEAPLRSVRPYSDYIRWLSEQDGNSARSYWKEQLEGSEALSALPKQQHQAQGYEAKRVSWIVPREQSKAIALVATAHGVTVSTLLQTAWGLVLHAYSGSRDAVFGGVVSGRPADLPGVEGMIGLFINTLPVRVTCEGQETVADLLRRMQAQALASQGYAYYPLHEIQAQCAGTRELFDHILVFENYPMQTAQAEASADASGLEITGVQADEQTNYDLNVMIQPGEELHIHFDYNGQVYEQGTMERLQGHWMRMVEQIVSTPNMAVDKLELLTAEEREELLVTFNDTAMELPAEATVHGLFDQQAARTPEQPALVSGEAVWTYGELEARANRIAGWLRAHGVRSEDRVGVLLSRSPQLIAGLLGVLKAGAAYVPLDPALPAARIEGMIQDAGIRILLSEGTQTETVAGWEETPLQHVLCLDEERSAVTEIAATDAEGQKNCSAMVRFASAEELETYSPASTGSTDVQSDVPTTPMNSAYVIYTSGTTGKPKGVVVEHRNVVNFIAGMVRSLPFAPSASILSVTTVSFDIFVTESWVPLSCGMQIVLAGEAELQDPALLGDVLAEHPVQLMQTTPSRLSMMLEQEHSAAQLRRIPALLIGGEPLPAALLKQLRAQTNASLYNMYGPTETTVWSTFEHLEDSEGEKVSIGRPLANTQAYVLNEALQLQPIGAVGELCLGGAGVARGYWAREDLTKEKFVDHPYLPGERIYRTGDLARWLPDGRLEHLGRIDHQVKIRGYRIEPGEIEAHLLRIDGVKEAVVTVVAGETQELCAYVTGSSELTAQAMRSKLAAGLPSYMIPSHFIRLEKMPLTPNGKLDRKALPAPEGALQTGTEYAAPRTATEAKLAQLWQEVLGLERVGIRDNFFDIGGHSLRAMTLVSRIHQTLEAEVPLRQLFLSPTIESLAAALEAAEGRAFEAFVPAPAQAAYPLSSAQKRLYVLQQLEGAELSYNMPAALRLTGKLDRERLEAALHALIARHESLRTAFVAVDGEPIQRIIEDPGFTVTYEESRGTEAQAYIRRFLRPFDLDVAPLLRTTVVRLDETDHVLLFDMHHIVSDGTSISILVQELTKLYAGEELEPLRLQYKDYAFWQQGYRQSAAYRKMESYWLSQFAGELPVLSLPTDASRPAVRSFEGDRVDFELDNVLAEAVRELSRESGATVYMVLLAAYSALLGRLSGQEEVIIGTSIAGRSHADLQGMMGMFVNTLALRMNPSGEKPFSTYLEEVKQTALGALEHGDYPFEELVEQVVKQRDMSRNPLFDAMLVLQNTEQADLELAGLQWTPYPIESGTAKFDLTLSVSEHERGMRCSLEYASKLFERTTIERWAGHFTELLRQAVRHPQAMLGSIEVLTANERDELLVTFNDTAVGLPAEATLHKLFEKQAAKTPDTVAVVFGNHHLTYSELNERANRLARTLRAAGVEADRLVGIMAEPSLEMVIGILAVLKAGGAYVPIDPAYPAERIRYMLEDSGASPLLLQTHLQDYASLFAKALIRLDDPAVYLEDGTNLENVFSSSDLAYVIYTSGSTGKPKGVMVEHRNAVNVISWFISRYELSDNVMLTTSFTFDPSVEQLFGSLLAGKTLHVIQKETLLNPPKLLDYIHENRINTINFTPSYIRELLVGQTKLPGLQHVIAGGEKLDERLKEEVLQLGYSLYNHYGPTETTIEVLTGSCYSNVKVAVGKPIHNTAVYILDARGGLQPIGVAGELYISGVGVARGYLNRPELTAERFVENPFEPGRRMYRTGDLARWLPDGTVDYLGRIDDQVKIRGYRIELGEIEAQLLRIAAVEEAVVVAREDAAGQKQLCAYIVAERVLTVGELRKALARELPEYMIPVYFMQLDRMPLTSSGKVEHKALPALEAGMSAGTEYVAPRTGEEKALVSVWQSVLGVEKIGVLDHFFELGGDSIKAIQVASRLLQAGYKVEMKDLFRYPVVSELSTQMTAVTRRAEQGEVHGPVLLTPIQRWFVQHDPVDLHHFNHAVMLHREDRFDIGALRLTMQRIARHHDALRMIVTQTEDGYAAWNRSVEDGEGYSLDVFDFRGEETWSHRVETEAGKLQASFPLAAGPLLKLGLFQCPDGDHLLIAIHHWVVDGVSWRILFED</sequence>
<dbReference type="Gene3D" id="2.30.38.10">
    <property type="entry name" value="Luciferase, Domain 3"/>
    <property type="match status" value="2"/>
</dbReference>
<feature type="non-terminal residue" evidence="9">
    <location>
        <position position="2307"/>
    </location>
</feature>
<evidence type="ECO:0000256" key="6">
    <source>
        <dbReference type="ARBA" id="ARBA00023194"/>
    </source>
</evidence>
<dbReference type="SMART" id="SM00823">
    <property type="entry name" value="PKS_PP"/>
    <property type="match status" value="2"/>
</dbReference>
<dbReference type="Proteomes" id="UP001527090">
    <property type="component" value="Unassembled WGS sequence"/>
</dbReference>
<keyword evidence="5" id="KW-0677">Repeat</keyword>
<dbReference type="Gene3D" id="1.10.1200.10">
    <property type="entry name" value="ACP-like"/>
    <property type="match status" value="2"/>
</dbReference>
<dbReference type="Pfam" id="PF00550">
    <property type="entry name" value="PP-binding"/>
    <property type="match status" value="2"/>
</dbReference>
<dbReference type="InterPro" id="IPR036736">
    <property type="entry name" value="ACP-like_sf"/>
</dbReference>
<dbReference type="CDD" id="cd19543">
    <property type="entry name" value="DCL_NRPS"/>
    <property type="match status" value="1"/>
</dbReference>
<dbReference type="InterPro" id="IPR020806">
    <property type="entry name" value="PKS_PP-bd"/>
</dbReference>
<keyword evidence="7" id="KW-0511">Multifunctional enzyme</keyword>
<reference evidence="9 10" key="1">
    <citation type="submission" date="2022-05" db="EMBL/GenBank/DDBJ databases">
        <title>Genome Sequencing of Bee-Associated Microbes.</title>
        <authorList>
            <person name="Dunlap C."/>
        </authorList>
    </citation>
    <scope>NUCLEOTIDE SEQUENCE [LARGE SCALE GENOMIC DNA]</scope>
    <source>
        <strain evidence="9 10">NRRL NRS-750</strain>
    </source>
</reference>
<dbReference type="Gene3D" id="3.30.559.30">
    <property type="entry name" value="Nonribosomal peptide synthetase, condensation domain"/>
    <property type="match status" value="2"/>
</dbReference>
<dbReference type="PANTHER" id="PTHR45527">
    <property type="entry name" value="NONRIBOSOMAL PEPTIDE SYNTHETASE"/>
    <property type="match status" value="1"/>
</dbReference>
<dbReference type="Gene3D" id="3.30.300.30">
    <property type="match status" value="2"/>
</dbReference>
<evidence type="ECO:0000256" key="2">
    <source>
        <dbReference type="ARBA" id="ARBA00006432"/>
    </source>
</evidence>
<dbReference type="SUPFAM" id="SSF52777">
    <property type="entry name" value="CoA-dependent acyltransferases"/>
    <property type="match status" value="5"/>
</dbReference>
<dbReference type="InterPro" id="IPR009081">
    <property type="entry name" value="PP-bd_ACP"/>
</dbReference>
<evidence type="ECO:0000313" key="10">
    <source>
        <dbReference type="Proteomes" id="UP001527090"/>
    </source>
</evidence>
<comment type="caution">
    <text evidence="9">The sequence shown here is derived from an EMBL/GenBank/DDBJ whole genome shotgun (WGS) entry which is preliminary data.</text>
</comment>
<feature type="domain" description="Carrier" evidence="8">
    <location>
        <begin position="2077"/>
        <end position="2151"/>
    </location>
</feature>
<evidence type="ECO:0000256" key="1">
    <source>
        <dbReference type="ARBA" id="ARBA00001957"/>
    </source>
</evidence>
<dbReference type="InterPro" id="IPR045851">
    <property type="entry name" value="AMP-bd_C_sf"/>
</dbReference>
<dbReference type="InterPro" id="IPR006162">
    <property type="entry name" value="Ppantetheine_attach_site"/>
</dbReference>
<evidence type="ECO:0000259" key="8">
    <source>
        <dbReference type="PROSITE" id="PS50075"/>
    </source>
</evidence>
<organism evidence="9 10">
    <name type="scientific">Paenibacillus alvei</name>
    <name type="common">Bacillus alvei</name>
    <dbReference type="NCBI Taxonomy" id="44250"/>
    <lineage>
        <taxon>Bacteria</taxon>
        <taxon>Bacillati</taxon>
        <taxon>Bacillota</taxon>
        <taxon>Bacilli</taxon>
        <taxon>Bacillales</taxon>
        <taxon>Paenibacillaceae</taxon>
        <taxon>Paenibacillus</taxon>
    </lineage>
</organism>
<dbReference type="CDD" id="cd19531">
    <property type="entry name" value="LCL_NRPS-like"/>
    <property type="match status" value="1"/>
</dbReference>
<dbReference type="CDD" id="cd05930">
    <property type="entry name" value="A_NRPS"/>
    <property type="match status" value="1"/>
</dbReference>
<keyword evidence="3" id="KW-0596">Phosphopantetheine</keyword>
<dbReference type="Gene3D" id="3.30.559.10">
    <property type="entry name" value="Chloramphenicol acetyltransferase-like domain"/>
    <property type="match status" value="3"/>
</dbReference>
<dbReference type="InterPro" id="IPR020845">
    <property type="entry name" value="AMP-binding_CS"/>
</dbReference>
<evidence type="ECO:0000256" key="5">
    <source>
        <dbReference type="ARBA" id="ARBA00022737"/>
    </source>
</evidence>
<dbReference type="Pfam" id="PF00501">
    <property type="entry name" value="AMP-binding"/>
    <property type="match status" value="2"/>
</dbReference>
<dbReference type="InterPro" id="IPR025110">
    <property type="entry name" value="AMP-bd_C"/>
</dbReference>
<dbReference type="NCBIfam" id="TIGR01733">
    <property type="entry name" value="AA-adenyl-dom"/>
    <property type="match status" value="2"/>
</dbReference>
<dbReference type="EMBL" id="JAMDLY010000029">
    <property type="protein sequence ID" value="MCY9533224.1"/>
    <property type="molecule type" value="Genomic_DNA"/>
</dbReference>
<gene>
    <name evidence="9" type="ORF">M5X04_28400</name>
</gene>
<protein>
    <submittedName>
        <fullName evidence="9">Amino acid adenylation domain-containing protein</fullName>
    </submittedName>
</protein>
<dbReference type="SUPFAM" id="SSF47336">
    <property type="entry name" value="ACP-like"/>
    <property type="match status" value="2"/>
</dbReference>
<dbReference type="Gene3D" id="3.40.50.980">
    <property type="match status" value="4"/>
</dbReference>
<dbReference type="Pfam" id="PF00668">
    <property type="entry name" value="Condensation"/>
    <property type="match status" value="3"/>
</dbReference>
<dbReference type="PROSITE" id="PS00012">
    <property type="entry name" value="PHOSPHOPANTETHEINE"/>
    <property type="match status" value="2"/>
</dbReference>
<feature type="domain" description="Carrier" evidence="8">
    <location>
        <begin position="1047"/>
        <end position="1122"/>
    </location>
</feature>
<dbReference type="Pfam" id="PF13193">
    <property type="entry name" value="AMP-binding_C"/>
    <property type="match status" value="2"/>
</dbReference>
<dbReference type="PROSITE" id="PS50075">
    <property type="entry name" value="CARRIER"/>
    <property type="match status" value="2"/>
</dbReference>
<keyword evidence="4" id="KW-0597">Phosphoprotein</keyword>
<dbReference type="InterPro" id="IPR000873">
    <property type="entry name" value="AMP-dep_synth/lig_dom"/>
</dbReference>
<proteinExistence type="inferred from homology"/>
<dbReference type="PROSITE" id="PS00455">
    <property type="entry name" value="AMP_BINDING"/>
    <property type="match status" value="2"/>
</dbReference>
<dbReference type="InterPro" id="IPR010071">
    <property type="entry name" value="AA_adenyl_dom"/>
</dbReference>
<keyword evidence="10" id="KW-1185">Reference proteome</keyword>
<feature type="non-terminal residue" evidence="9">
    <location>
        <position position="1"/>
    </location>
</feature>
<dbReference type="SUPFAM" id="SSF56801">
    <property type="entry name" value="Acetyl-CoA synthetase-like"/>
    <property type="match status" value="2"/>
</dbReference>
<dbReference type="RefSeq" id="WP_268633127.1">
    <property type="nucleotide sequence ID" value="NZ_JAMDLY010000029.1"/>
</dbReference>
<dbReference type="InterPro" id="IPR001242">
    <property type="entry name" value="Condensation_dom"/>
</dbReference>
<keyword evidence="6" id="KW-0045">Antibiotic biosynthesis</keyword>
<dbReference type="PANTHER" id="PTHR45527:SF1">
    <property type="entry name" value="FATTY ACID SYNTHASE"/>
    <property type="match status" value="1"/>
</dbReference>
<evidence type="ECO:0000313" key="9">
    <source>
        <dbReference type="EMBL" id="MCY9533224.1"/>
    </source>
</evidence>
<dbReference type="InterPro" id="IPR020459">
    <property type="entry name" value="AMP-binding"/>
</dbReference>
<name>A0ABT4EHL9_PAEAL</name>
<dbReference type="InterPro" id="IPR023213">
    <property type="entry name" value="CAT-like_dom_sf"/>
</dbReference>
<evidence type="ECO:0000256" key="7">
    <source>
        <dbReference type="ARBA" id="ARBA00023268"/>
    </source>
</evidence>
<accession>A0ABT4EHL9</accession>
<dbReference type="NCBIfam" id="NF003417">
    <property type="entry name" value="PRK04813.1"/>
    <property type="match status" value="3"/>
</dbReference>
<dbReference type="PRINTS" id="PR00154">
    <property type="entry name" value="AMPBINDING"/>
</dbReference>